<accession>A0A9K3CMX9</accession>
<feature type="region of interest" description="Disordered" evidence="1">
    <location>
        <begin position="505"/>
        <end position="546"/>
    </location>
</feature>
<comment type="caution">
    <text evidence="2">The sequence shown here is derived from an EMBL/GenBank/DDBJ whole genome shotgun (WGS) entry which is preliminary data.</text>
</comment>
<dbReference type="Proteomes" id="UP000265618">
    <property type="component" value="Unassembled WGS sequence"/>
</dbReference>
<keyword evidence="3" id="KW-1185">Reference proteome</keyword>
<organism evidence="2 3">
    <name type="scientific">Kipferlia bialata</name>
    <dbReference type="NCBI Taxonomy" id="797122"/>
    <lineage>
        <taxon>Eukaryota</taxon>
        <taxon>Metamonada</taxon>
        <taxon>Carpediemonas-like organisms</taxon>
        <taxon>Kipferlia</taxon>
    </lineage>
</organism>
<name>A0A9K3CMX9_9EUKA</name>
<dbReference type="AlphaFoldDB" id="A0A9K3CMX9"/>
<protein>
    <submittedName>
        <fullName evidence="2">Uncharacterized protein</fullName>
    </submittedName>
</protein>
<dbReference type="EMBL" id="BDIP01000105">
    <property type="protein sequence ID" value="GIQ80103.1"/>
    <property type="molecule type" value="Genomic_DNA"/>
</dbReference>
<evidence type="ECO:0000256" key="1">
    <source>
        <dbReference type="SAM" id="MobiDB-lite"/>
    </source>
</evidence>
<feature type="compositionally biased region" description="Low complexity" evidence="1">
    <location>
        <begin position="1086"/>
        <end position="1095"/>
    </location>
</feature>
<sequence length="1260" mass="130187">MCDKYAIEHLPSGAPPSGCSKCWPKSSALLPDSVQFRHITPDMDDDDIPSGEDLFFASDKVASLSVPVASRDAIPAALMAFEASVSVVGCLPTYAKPGKEDIPPVDTHAPSHGAHVADIKTCILGTCVVPASTLVTGAIDAEDREVAEGLGGEGVWLALTVQDSLLGQGMESEETAMDRCPTVCVTLAVRYSEDQEDAVAAEGGVGETGAEGEETEKEKEYVSAMEGGAMLTVDVQGIFSPPGFPAETSLGMAVSLPLVGEGTPASTPLLGLTHGTVSPLAPEHAMEAPPPAYDPEATLQTTLSRHIASSEAAHAPHVLFDKAIPEAHFLSLLNTPPSLSTPGSENSPGLTAAERALSSMANTKGGEAEGQAVEPLPLFPSAAEALAAAYLEGHGHPAEAGEGRASRAAAPVTKGTGQAKGAPRIHPPTCDKDIKPPRMIANHTQQVYLSDSLLDRMQASAEGGPDLALVVSVAGNPAQGGVGCVSLRDLATPGATRAAVRVPLSHSAAPVSHPPAPKEKERAGSRARSRASKKSDDPTFDPDAPFRATNSYMSLSLTLSTPLVPLPFLDDASDAPTPVTSATMHTGAVVGADRAREQALRRMGRSVRSVLGRRFCGREQARHAVQAALRPHVVSMARQGVVGPEELRTALLRGVSGAGVLEGEEKAQELQSVQREMQRCRGMLLPPFVSTLSLATASLADLLMRLQDQDGDSAETEKVTGLYASAALRRRSRGRAVAVPEQYPPSLEAAEDVCDEDCAAAAEAEAAISVVMDHLSHSPSLPLALLAVCERLCLGDTDMGIYREPGAVSSCGPRRHLPSMSVASVLASTVGEALASGGRESERAGRPDAWLGHAAHALCLCVAGRDPEAQAAWGEYDAEMQTLCGDWSPVSAGGEARTHVLRLMGLLALLELGVAQGAERLATAVLPSLSLPPSLLEAEGDDVEDVCVYLAARVCLLASQCGVPLDDMHESIVGTPAPANPYAATVYQQARELLAAGQSSDSASLCVSLMRYGARSSGGFIPSLSACDGRDGEGESLVGSVALGVSLHADPTFLLFTALSLLSCVNPATVSALVSQVSTPRSTGAPLSPLSPSSSTGKAAVLPVRPGVSLIRSLLPGGATQAERDRDEGDSMYASTNRLPMPGLPSGHKRLLLAKDAASQALALCPSLGLGWVALALVHLLLKERSAAHTCAAAATQLNPAWGVAWTVAGIISAGEGETQCGAAFISSGRALSGSLSQEWTEMGLQGVMEPLLEAVIAGN</sequence>
<gene>
    <name evidence="2" type="ORF">KIPB_000849</name>
</gene>
<evidence type="ECO:0000313" key="3">
    <source>
        <dbReference type="Proteomes" id="UP000265618"/>
    </source>
</evidence>
<reference evidence="2 3" key="1">
    <citation type="journal article" date="2018" name="PLoS ONE">
        <title>The draft genome of Kipferlia bialata reveals reductive genome evolution in fornicate parasites.</title>
        <authorList>
            <person name="Tanifuji G."/>
            <person name="Takabayashi S."/>
            <person name="Kume K."/>
            <person name="Takagi M."/>
            <person name="Nakayama T."/>
            <person name="Kamikawa R."/>
            <person name="Inagaki Y."/>
            <person name="Hashimoto T."/>
        </authorList>
    </citation>
    <scope>NUCLEOTIDE SEQUENCE [LARGE SCALE GENOMIC DNA]</scope>
    <source>
        <strain evidence="2">NY0173</strain>
    </source>
</reference>
<dbReference type="InterPro" id="IPR011990">
    <property type="entry name" value="TPR-like_helical_dom_sf"/>
</dbReference>
<evidence type="ECO:0000313" key="2">
    <source>
        <dbReference type="EMBL" id="GIQ80103.1"/>
    </source>
</evidence>
<feature type="region of interest" description="Disordered" evidence="1">
    <location>
        <begin position="1079"/>
        <end position="1099"/>
    </location>
</feature>
<proteinExistence type="predicted"/>
<dbReference type="SUPFAM" id="SSF48452">
    <property type="entry name" value="TPR-like"/>
    <property type="match status" value="1"/>
</dbReference>